<keyword evidence="2 9" id="KW-0055">Arginine biosynthesis</keyword>
<evidence type="ECO:0000313" key="11">
    <source>
        <dbReference type="Proteomes" id="UP000070168"/>
    </source>
</evidence>
<dbReference type="NCBIfam" id="TIGR00120">
    <property type="entry name" value="ArgJ"/>
    <property type="match status" value="1"/>
</dbReference>
<keyword evidence="11" id="KW-1185">Reference proteome</keyword>
<feature type="site" description="Cleavage; by autolysis" evidence="9">
    <location>
        <begin position="232"/>
        <end position="233"/>
    </location>
</feature>
<dbReference type="GO" id="GO:0006592">
    <property type="term" value="P:ornithine biosynthetic process"/>
    <property type="evidence" value="ECO:0007669"/>
    <property type="project" value="TreeGrafter"/>
</dbReference>
<feature type="site" description="Involved in the stabilization of negative charge on the oxyanion by the formation of the oxyanion hole" evidence="9">
    <location>
        <position position="155"/>
    </location>
</feature>
<proteinExistence type="inferred from homology"/>
<comment type="caution">
    <text evidence="9">Lacks conserved residue(s) required for the propagation of feature annotation.</text>
</comment>
<keyword evidence="8 9" id="KW-0012">Acyltransferase</keyword>
<comment type="similarity">
    <text evidence="1 9">Belongs to the ArgJ family.</text>
</comment>
<dbReference type="PANTHER" id="PTHR23100:SF0">
    <property type="entry name" value="ARGININE BIOSYNTHESIS BIFUNCTIONAL PROTEIN ARGJ, MITOCHONDRIAL"/>
    <property type="match status" value="1"/>
</dbReference>
<dbReference type="GO" id="GO:0004358">
    <property type="term" value="F:L-glutamate N-acetyltransferase activity, acting on acetyl-L-ornithine as donor"/>
    <property type="evidence" value="ECO:0007669"/>
    <property type="project" value="UniProtKB-UniRule"/>
</dbReference>
<dbReference type="Gene3D" id="3.30.2330.10">
    <property type="entry name" value="arginine biosynthesis bifunctional protein suprefamily"/>
    <property type="match status" value="1"/>
</dbReference>
<name>A0A135LQL0_PENPA</name>
<evidence type="ECO:0000256" key="1">
    <source>
        <dbReference type="ARBA" id="ARBA00006774"/>
    </source>
</evidence>
<dbReference type="CDD" id="cd02152">
    <property type="entry name" value="OAT"/>
    <property type="match status" value="1"/>
</dbReference>
<keyword evidence="3 9" id="KW-0028">Amino-acid biosynthesis</keyword>
<feature type="chain" id="PRO_5023285263" description="Arginine biosynthesis bifunctional protein ArgJ beta chain" evidence="9">
    <location>
        <begin position="233"/>
        <end position="812"/>
    </location>
</feature>
<comment type="pathway">
    <text evidence="9">Amino-acid biosynthesis; L-arginine biosynthesis; N(2)-acetyl-L-ornithine from L-glutamate: step 1/4.</text>
</comment>
<dbReference type="InterPro" id="IPR042195">
    <property type="entry name" value="ArgJ_beta_C"/>
</dbReference>
<dbReference type="PANTHER" id="PTHR23100">
    <property type="entry name" value="ARGININE BIOSYNTHESIS BIFUNCTIONAL PROTEIN ARGJ"/>
    <property type="match status" value="1"/>
</dbReference>
<evidence type="ECO:0000256" key="6">
    <source>
        <dbReference type="ARBA" id="ARBA00023128"/>
    </source>
</evidence>
<keyword evidence="4 9" id="KW-0808">Transferase</keyword>
<dbReference type="Pfam" id="PF01960">
    <property type="entry name" value="ArgJ"/>
    <property type="match status" value="1"/>
</dbReference>
<feature type="binding site" evidence="9">
    <location>
        <position position="325"/>
    </location>
    <ligand>
        <name>substrate</name>
    </ligand>
</feature>
<evidence type="ECO:0000256" key="5">
    <source>
        <dbReference type="ARBA" id="ARBA00022813"/>
    </source>
</evidence>
<comment type="pathway">
    <text evidence="9">Amino-acid biosynthesis; L-arginine biosynthesis; L-ornithine and N-acetyl-L-glutamate from L-glutamate and N(2)-acetyl-L-ornithine (cyclic): step 1/1.</text>
</comment>
<comment type="subunit">
    <text evidence="9">Heterodimer of an alpha and a beta chain.</text>
</comment>
<dbReference type="EC" id="2.3.1.35" evidence="9"/>
<comment type="caution">
    <text evidence="10">The sequence shown here is derived from an EMBL/GenBank/DDBJ whole genome shotgun (WGS) entry which is preliminary data.</text>
</comment>
<dbReference type="SUPFAM" id="SSF56266">
    <property type="entry name" value="DmpA/ArgJ-like"/>
    <property type="match status" value="1"/>
</dbReference>
<dbReference type="STRING" id="5078.A0A135LQL0"/>
<comment type="catalytic activity">
    <reaction evidence="9">
        <text>L-glutamate + acetyl-CoA = N-acetyl-L-glutamate + CoA + H(+)</text>
        <dbReference type="Rhea" id="RHEA:24292"/>
        <dbReference type="ChEBI" id="CHEBI:15378"/>
        <dbReference type="ChEBI" id="CHEBI:29985"/>
        <dbReference type="ChEBI" id="CHEBI:44337"/>
        <dbReference type="ChEBI" id="CHEBI:57287"/>
        <dbReference type="ChEBI" id="CHEBI:57288"/>
        <dbReference type="EC" id="2.3.1.1"/>
    </reaction>
</comment>
<organism evidence="10 11">
    <name type="scientific">Penicillium patulum</name>
    <name type="common">Penicillium griseofulvum</name>
    <dbReference type="NCBI Taxonomy" id="5078"/>
    <lineage>
        <taxon>Eukaryota</taxon>
        <taxon>Fungi</taxon>
        <taxon>Dikarya</taxon>
        <taxon>Ascomycota</taxon>
        <taxon>Pezizomycotina</taxon>
        <taxon>Eurotiomycetes</taxon>
        <taxon>Eurotiomycetidae</taxon>
        <taxon>Eurotiales</taxon>
        <taxon>Aspergillaceae</taxon>
        <taxon>Penicillium</taxon>
    </lineage>
</organism>
<comment type="function">
    <text evidence="9">Catalyzes two activities which are involved in the cyclic version of arginine biosynthesis: the synthesis of acetylglutamate from glutamate and acetyl-CoA, and of ornithine by transacetylation between acetylornithine and glutamate.</text>
</comment>
<evidence type="ECO:0000256" key="8">
    <source>
        <dbReference type="ARBA" id="ARBA00023315"/>
    </source>
</evidence>
<comment type="PTM">
    <text evidence="9">The alpha and beta chains are autoproteolytically processed from a single precursor protein within the mitochondrion.</text>
</comment>
<dbReference type="GeneID" id="63712532"/>
<evidence type="ECO:0000256" key="7">
    <source>
        <dbReference type="ARBA" id="ARBA00023268"/>
    </source>
</evidence>
<evidence type="ECO:0000256" key="4">
    <source>
        <dbReference type="ARBA" id="ARBA00022679"/>
    </source>
</evidence>
<dbReference type="GO" id="GO:0004042">
    <property type="term" value="F:L-glutamate N-acetyltransferase activity"/>
    <property type="evidence" value="ECO:0007669"/>
    <property type="project" value="UniProtKB-UniRule"/>
</dbReference>
<dbReference type="HAMAP" id="MF_01106">
    <property type="entry name" value="ArgJ"/>
    <property type="match status" value="1"/>
</dbReference>
<dbReference type="Gene3D" id="3.60.70.12">
    <property type="entry name" value="L-amino peptidase D-ALA esterase/amidase"/>
    <property type="match status" value="1"/>
</dbReference>
<keyword evidence="7 9" id="KW-0511">Multifunctional enzyme</keyword>
<dbReference type="EMBL" id="LHQR01000033">
    <property type="protein sequence ID" value="KXG51258.1"/>
    <property type="molecule type" value="Genomic_DNA"/>
</dbReference>
<comment type="catalytic activity">
    <reaction evidence="9">
        <text>N(2)-acetyl-L-ornithine + L-glutamate = N-acetyl-L-glutamate + L-ornithine</text>
        <dbReference type="Rhea" id="RHEA:15349"/>
        <dbReference type="ChEBI" id="CHEBI:29985"/>
        <dbReference type="ChEBI" id="CHEBI:44337"/>
        <dbReference type="ChEBI" id="CHEBI:46911"/>
        <dbReference type="ChEBI" id="CHEBI:57805"/>
        <dbReference type="EC" id="2.3.1.35"/>
    </reaction>
</comment>
<reference evidence="10 11" key="1">
    <citation type="journal article" date="2016" name="BMC Genomics">
        <title>Genome sequencing and secondary metabolism of the postharvest pathogen Penicillium griseofulvum.</title>
        <authorList>
            <person name="Banani H."/>
            <person name="Marcet-Houben M."/>
            <person name="Ballester A.R."/>
            <person name="Abbruscato P."/>
            <person name="Gonzalez-Candelas L."/>
            <person name="Gabaldon T."/>
            <person name="Spadaro D."/>
        </authorList>
    </citation>
    <scope>NUCLEOTIDE SEQUENCE [LARGE SCALE GENOMIC DNA]</scope>
    <source>
        <strain evidence="10 11">PG3</strain>
    </source>
</reference>
<feature type="binding site" evidence="9">
    <location>
        <position position="465"/>
    </location>
    <ligand>
        <name>substrate</name>
    </ligand>
</feature>
<accession>A0A135LQL0</accession>
<dbReference type="EC" id="2.3.1.1" evidence="9"/>
<dbReference type="Proteomes" id="UP000070168">
    <property type="component" value="Unassembled WGS sequence"/>
</dbReference>
<comment type="subcellular location">
    <subcellularLocation>
        <location evidence="9">Mitochondrion matrix</location>
    </subcellularLocation>
</comment>
<dbReference type="InterPro" id="IPR002813">
    <property type="entry name" value="Arg_biosynth_ArgJ"/>
</dbReference>
<keyword evidence="5 9" id="KW-0068">Autocatalytic cleavage</keyword>
<evidence type="ECO:0000256" key="2">
    <source>
        <dbReference type="ARBA" id="ARBA00022571"/>
    </source>
</evidence>
<feature type="chain" id="PRO_5023285260" description="Arginine biosynthesis bifunctional protein ArgJ alpha chain" evidence="9">
    <location>
        <begin position="1"/>
        <end position="232"/>
    </location>
</feature>
<dbReference type="Gene3D" id="3.10.20.340">
    <property type="entry name" value="ArgJ beta chain, C-terminal domain"/>
    <property type="match status" value="1"/>
</dbReference>
<dbReference type="InterPro" id="IPR016117">
    <property type="entry name" value="ArgJ-like_dom_sf"/>
</dbReference>
<feature type="binding site" evidence="9">
    <location>
        <position position="222"/>
    </location>
    <ligand>
        <name>substrate</name>
    </ligand>
</feature>
<feature type="binding site" evidence="9">
    <location>
        <position position="193"/>
    </location>
    <ligand>
        <name>substrate</name>
    </ligand>
</feature>
<feature type="binding site" evidence="9">
    <location>
        <position position="233"/>
    </location>
    <ligand>
        <name>substrate</name>
    </ligand>
</feature>
<evidence type="ECO:0000256" key="3">
    <source>
        <dbReference type="ARBA" id="ARBA00022605"/>
    </source>
</evidence>
<feature type="active site" description="Nucleophile" evidence="9">
    <location>
        <position position="233"/>
    </location>
</feature>
<gene>
    <name evidence="10" type="ORF">PGRI_095190</name>
</gene>
<dbReference type="AlphaFoldDB" id="A0A135LQL0"/>
<dbReference type="UniPathway" id="UPA00068">
    <property type="reaction ID" value="UER00106"/>
</dbReference>
<dbReference type="RefSeq" id="XP_040649794.1">
    <property type="nucleotide sequence ID" value="XM_040797232.1"/>
</dbReference>
<dbReference type="OrthoDB" id="2017946at2759"/>
<dbReference type="GO" id="GO:0006526">
    <property type="term" value="P:L-arginine biosynthetic process"/>
    <property type="evidence" value="ECO:0007669"/>
    <property type="project" value="UniProtKB-UniRule"/>
</dbReference>
<sequence length="812" mass="89273">MPLRLTSPQFRAFSTKFDKFELYGGRPIPANKERLIPTSGSYPKGFKVGSTRAGIKPADNIQPDLLIVASDTPASGAAVLTKNEFCAASVTVTRELMRRTNGAGLRGVIANSGCANTLTGQAGLDDAISMGRRAAKCISTGTADEGSSLMVMHTGAGAQRLPIDNILNHIPKLAQNMGNTHGHWLEAAVALSTTDTYPKLMSRTFTLPSAPKTNFSLAGLTKGAGMVHPNMATTLGIICTDAPVTLTALQILLRGAASKSYNCISIDGDTSTNDMVAMFANGAAASSDQPAVDVSPEPSADFVALQHVLNGFMSEMAKLVVRDAEGASKFITIRVRGSPSYDAAHHIASVIARSVLWKTGIYGLDPNWGGILAALGYSLLDTPFAGKGIIIPEQTSVSFMDGSEVVKFLDRGVPVPVDEAKIKQIMEEEDLETIVDLRHGMSEDIAPEEAVYWTCDMTHDFISMNSGVEIRVVFPPHYESFKIGGVPEPSALSTKACFLLNIYVPMEQPPRKKRFSSQEERALIDKYKIKFEGPVSPARWPEQNLAIFTIIRKIEDIKYNTYLEQTHTNTPKGIQRAKTVNKVNRLVSAAYDCRDLEANEWTWRSKTEFPLLEFFEEDIECRKCQQRRWAPEFCAPIAPNEERVQTAHGEMGICQCSESGIDGYGAIDKNAIFAGQPHAGITDISVPEIRTKYPDRVIGLRRTPILSAGLRRHPSLVSCPVKDADHILFPFLIIEAKSEIQTSGFTAIEKQTAFPIKRLLDIQKALRKRRQEPEENSLVWFLAFSGDEWRLYGCVPRADETVRFFEEIYIPY</sequence>
<evidence type="ECO:0000256" key="9">
    <source>
        <dbReference type="HAMAP-Rule" id="MF_03124"/>
    </source>
</evidence>
<feature type="site" description="Involved in the stabilization of negative charge on the oxyanion by the formation of the oxyanion hole" evidence="9">
    <location>
        <position position="154"/>
    </location>
</feature>
<evidence type="ECO:0000313" key="10">
    <source>
        <dbReference type="EMBL" id="KXG51258.1"/>
    </source>
</evidence>
<keyword evidence="6 9" id="KW-0496">Mitochondrion</keyword>
<dbReference type="GO" id="GO:0005759">
    <property type="term" value="C:mitochondrial matrix"/>
    <property type="evidence" value="ECO:0007669"/>
    <property type="project" value="UniProtKB-SubCell"/>
</dbReference>
<protein>
    <recommendedName>
        <fullName evidence="9">Arginine biosynthesis bifunctional protein ArgJ, mitochondrial</fullName>
    </recommendedName>
    <domain>
        <recommendedName>
            <fullName evidence="9">Glutamate N-acetyltransferase</fullName>
            <shortName evidence="9">GAT</shortName>
            <ecNumber evidence="9">2.3.1.35</ecNumber>
        </recommendedName>
        <alternativeName>
            <fullName evidence="9">Ornithine acetyltransferase</fullName>
            <shortName evidence="9">OATase</shortName>
        </alternativeName>
        <alternativeName>
            <fullName evidence="9">Ornithine transacetylase</fullName>
        </alternativeName>
    </domain>
    <domain>
        <recommendedName>
            <fullName evidence="9">Amino-acid acetyltransferase</fullName>
            <ecNumber evidence="9">2.3.1.1</ecNumber>
        </recommendedName>
        <alternativeName>
            <fullName evidence="9">N-acetylglutamate synthase</fullName>
            <shortName evidence="9">AGS</shortName>
        </alternativeName>
    </domain>
    <component>
        <recommendedName>
            <fullName evidence="9">Arginine biosynthesis bifunctional protein ArgJ alpha chain</fullName>
        </recommendedName>
    </component>
    <component>
        <recommendedName>
            <fullName evidence="9">Arginine biosynthesis bifunctional protein ArgJ beta chain</fullName>
        </recommendedName>
    </component>
</protein>